<sequence length="106" mass="11135">MTTSSTSTSTTGITVTVEKKLINFQSKETIEKLSNCVSPFGRCVHVLIGINNCGTNGHNCSASIYTSGSAGTCSNAPGIQLANSNYAWTADIHGQVDENFYGVTLP</sequence>
<proteinExistence type="predicted"/>
<protein>
    <submittedName>
        <fullName evidence="1">Uncharacterized protein</fullName>
    </submittedName>
</protein>
<dbReference type="AlphaFoldDB" id="A0A817WFB5"/>
<evidence type="ECO:0000313" key="1">
    <source>
        <dbReference type="EMBL" id="CAF3354870.1"/>
    </source>
</evidence>
<evidence type="ECO:0000313" key="2">
    <source>
        <dbReference type="Proteomes" id="UP000663872"/>
    </source>
</evidence>
<dbReference type="EMBL" id="CAJNYT010000552">
    <property type="protein sequence ID" value="CAF3354870.1"/>
    <property type="molecule type" value="Genomic_DNA"/>
</dbReference>
<dbReference type="Proteomes" id="UP000663872">
    <property type="component" value="Unassembled WGS sequence"/>
</dbReference>
<gene>
    <name evidence="1" type="ORF">GRG538_LOCUS5872</name>
</gene>
<accession>A0A817WFB5</accession>
<reference evidence="1" key="1">
    <citation type="submission" date="2021-02" db="EMBL/GenBank/DDBJ databases">
        <authorList>
            <person name="Nowell W R."/>
        </authorList>
    </citation>
    <scope>NUCLEOTIDE SEQUENCE</scope>
</reference>
<name>A0A817WFB5_9BILA</name>
<comment type="caution">
    <text evidence="1">The sequence shown here is derived from an EMBL/GenBank/DDBJ whole genome shotgun (WGS) entry which is preliminary data.</text>
</comment>
<organism evidence="1 2">
    <name type="scientific">Rotaria socialis</name>
    <dbReference type="NCBI Taxonomy" id="392032"/>
    <lineage>
        <taxon>Eukaryota</taxon>
        <taxon>Metazoa</taxon>
        <taxon>Spiralia</taxon>
        <taxon>Gnathifera</taxon>
        <taxon>Rotifera</taxon>
        <taxon>Eurotatoria</taxon>
        <taxon>Bdelloidea</taxon>
        <taxon>Philodinida</taxon>
        <taxon>Philodinidae</taxon>
        <taxon>Rotaria</taxon>
    </lineage>
</organism>